<comment type="caution">
    <text evidence="3">The sequence shown here is derived from an EMBL/GenBank/DDBJ whole genome shotgun (WGS) entry which is preliminary data.</text>
</comment>
<protein>
    <submittedName>
        <fullName evidence="3">Type II secretory pathway pseudopilin PulG</fullName>
    </submittedName>
</protein>
<organism evidence="3 4">
    <name type="scientific">Paraburkholderia rhizosphaerae</name>
    <dbReference type="NCBI Taxonomy" id="480658"/>
    <lineage>
        <taxon>Bacteria</taxon>
        <taxon>Pseudomonadati</taxon>
        <taxon>Pseudomonadota</taxon>
        <taxon>Betaproteobacteria</taxon>
        <taxon>Burkholderiales</taxon>
        <taxon>Burkholderiaceae</taxon>
        <taxon>Paraburkholderia</taxon>
    </lineage>
</organism>
<dbReference type="EMBL" id="SORE01000019">
    <property type="protein sequence ID" value="TDY43010.1"/>
    <property type="molecule type" value="Genomic_DNA"/>
</dbReference>
<feature type="transmembrane region" description="Helical" evidence="2">
    <location>
        <begin position="34"/>
        <end position="54"/>
    </location>
</feature>
<feature type="compositionally biased region" description="Low complexity" evidence="1">
    <location>
        <begin position="229"/>
        <end position="249"/>
    </location>
</feature>
<keyword evidence="2" id="KW-1133">Transmembrane helix</keyword>
<evidence type="ECO:0000313" key="4">
    <source>
        <dbReference type="Proteomes" id="UP000295509"/>
    </source>
</evidence>
<accession>A0A4R8LIG0</accession>
<feature type="region of interest" description="Disordered" evidence="1">
    <location>
        <begin position="1"/>
        <end position="24"/>
    </location>
</feature>
<gene>
    <name evidence="3" type="ORF">BX592_119128</name>
</gene>
<keyword evidence="4" id="KW-1185">Reference proteome</keyword>
<evidence type="ECO:0000256" key="2">
    <source>
        <dbReference type="SAM" id="Phobius"/>
    </source>
</evidence>
<reference evidence="3 4" key="1">
    <citation type="submission" date="2019-03" db="EMBL/GenBank/DDBJ databases">
        <title>Genomic Encyclopedia of Type Strains, Phase III (KMG-III): the genomes of soil and plant-associated and newly described type strains.</title>
        <authorList>
            <person name="Whitman W."/>
        </authorList>
    </citation>
    <scope>NUCLEOTIDE SEQUENCE [LARGE SCALE GENOMIC DNA]</scope>
    <source>
        <strain evidence="3 4">LMG 29544</strain>
    </source>
</reference>
<dbReference type="Proteomes" id="UP000295509">
    <property type="component" value="Unassembled WGS sequence"/>
</dbReference>
<dbReference type="AlphaFoldDB" id="A0A4R8LIG0"/>
<evidence type="ECO:0000313" key="3">
    <source>
        <dbReference type="EMBL" id="TDY43010.1"/>
    </source>
</evidence>
<keyword evidence="2" id="KW-0812">Transmembrane</keyword>
<keyword evidence="2" id="KW-0472">Membrane</keyword>
<name>A0A4R8LIG0_9BURK</name>
<dbReference type="RefSeq" id="WP_208327960.1">
    <property type="nucleotide sequence ID" value="NZ_JBHLUW010000017.1"/>
</dbReference>
<proteinExistence type="predicted"/>
<feature type="compositionally biased region" description="Gly residues" evidence="1">
    <location>
        <begin position="218"/>
        <end position="228"/>
    </location>
</feature>
<feature type="compositionally biased region" description="Basic residues" evidence="1">
    <location>
        <begin position="1"/>
        <end position="23"/>
    </location>
</feature>
<feature type="compositionally biased region" description="Gly residues" evidence="1">
    <location>
        <begin position="250"/>
        <end position="265"/>
    </location>
</feature>
<evidence type="ECO:0000256" key="1">
    <source>
        <dbReference type="SAM" id="MobiDB-lite"/>
    </source>
</evidence>
<feature type="region of interest" description="Disordered" evidence="1">
    <location>
        <begin position="181"/>
        <end position="265"/>
    </location>
</feature>
<sequence length="265" mass="27682">MRNIRLRGARGGHRRTGTRKRGTAGRLAAGQRGFAYLALLIVIAIIAVTAAAQIELGAVYQRRMAEEELLATGHEFQRALLSYANATPLGQPNQPRTLQDLVRDPRYPNVVRHLRKVYADPMTGKDDWVLIRSPDGQTIVGLHSASTAHPIQIAHFAAEFRGFEDKQSYMDWVFVARTPALTQGGRPPAAGDGATSGLQNGGMTPTDGMSFPAAGAPLSGGSGSGGPIGSSPFGNLPGGSLPSNSPLSGGLPGSLPGGSFGNHSP</sequence>